<dbReference type="Proteomes" id="UP001430356">
    <property type="component" value="Unassembled WGS sequence"/>
</dbReference>
<evidence type="ECO:0000256" key="1">
    <source>
        <dbReference type="ARBA" id="ARBA00004394"/>
    </source>
</evidence>
<dbReference type="PROSITE" id="PS50192">
    <property type="entry name" value="T_SNARE"/>
    <property type="match status" value="1"/>
</dbReference>
<evidence type="ECO:0000256" key="10">
    <source>
        <dbReference type="SAM" id="Phobius"/>
    </source>
</evidence>
<evidence type="ECO:0000313" key="12">
    <source>
        <dbReference type="EMBL" id="KAK7195510.1"/>
    </source>
</evidence>
<evidence type="ECO:0000256" key="5">
    <source>
        <dbReference type="ARBA" id="ARBA00022989"/>
    </source>
</evidence>
<feature type="transmembrane region" description="Helical" evidence="10">
    <location>
        <begin position="119"/>
        <end position="137"/>
    </location>
</feature>
<keyword evidence="7 10" id="KW-0472">Membrane</keyword>
<dbReference type="GO" id="GO:0000139">
    <property type="term" value="C:Golgi membrane"/>
    <property type="evidence" value="ECO:0007669"/>
    <property type="project" value="UniProtKB-SubCell"/>
</dbReference>
<evidence type="ECO:0000256" key="8">
    <source>
        <dbReference type="ARBA" id="ARBA00046280"/>
    </source>
</evidence>
<keyword evidence="6" id="KW-0333">Golgi apparatus</keyword>
<dbReference type="EMBL" id="JAECZO010000055">
    <property type="protein sequence ID" value="KAK7195510.1"/>
    <property type="molecule type" value="Genomic_DNA"/>
</dbReference>
<dbReference type="AlphaFoldDB" id="A0AAW0EP62"/>
<protein>
    <submittedName>
        <fullName evidence="12">Qc-SNARE protein</fullName>
    </submittedName>
</protein>
<feature type="domain" description="T-SNARE coiled-coil homology" evidence="11">
    <location>
        <begin position="49"/>
        <end position="111"/>
    </location>
</feature>
<evidence type="ECO:0000256" key="7">
    <source>
        <dbReference type="ARBA" id="ARBA00023136"/>
    </source>
</evidence>
<evidence type="ECO:0000256" key="9">
    <source>
        <dbReference type="SAM" id="MobiDB-lite"/>
    </source>
</evidence>
<feature type="region of interest" description="Disordered" evidence="9">
    <location>
        <begin position="1"/>
        <end position="54"/>
    </location>
</feature>
<dbReference type="SMART" id="SM00397">
    <property type="entry name" value="t_SNARE"/>
    <property type="match status" value="1"/>
</dbReference>
<dbReference type="GO" id="GO:0015031">
    <property type="term" value="P:protein transport"/>
    <property type="evidence" value="ECO:0007669"/>
    <property type="project" value="UniProtKB-KW"/>
</dbReference>
<reference evidence="12 13" key="1">
    <citation type="journal article" date="2021" name="MBio">
        <title>A New Model Trypanosomatid, Novymonas esmeraldas: Genomic Perception of Its 'Candidatus Pandoraea novymonadis' Endosymbiont.</title>
        <authorList>
            <person name="Zakharova A."/>
            <person name="Saura A."/>
            <person name="Butenko A."/>
            <person name="Podesvova L."/>
            <person name="Warmusova S."/>
            <person name="Kostygov A.Y."/>
            <person name="Nenarokova A."/>
            <person name="Lukes J."/>
            <person name="Opperdoes F.R."/>
            <person name="Yurchenko V."/>
        </authorList>
    </citation>
    <scope>NUCLEOTIDE SEQUENCE [LARGE SCALE GENOMIC DNA]</scope>
    <source>
        <strain evidence="12 13">E262AT.01</strain>
    </source>
</reference>
<organism evidence="12 13">
    <name type="scientific">Novymonas esmeraldas</name>
    <dbReference type="NCBI Taxonomy" id="1808958"/>
    <lineage>
        <taxon>Eukaryota</taxon>
        <taxon>Discoba</taxon>
        <taxon>Euglenozoa</taxon>
        <taxon>Kinetoplastea</taxon>
        <taxon>Metakinetoplastina</taxon>
        <taxon>Trypanosomatida</taxon>
        <taxon>Trypanosomatidae</taxon>
        <taxon>Novymonas</taxon>
    </lineage>
</organism>
<evidence type="ECO:0000256" key="6">
    <source>
        <dbReference type="ARBA" id="ARBA00023034"/>
    </source>
</evidence>
<dbReference type="InterPro" id="IPR000727">
    <property type="entry name" value="T_SNARE_dom"/>
</dbReference>
<comment type="caution">
    <text evidence="12">The sequence shown here is derived from an EMBL/GenBank/DDBJ whole genome shotgun (WGS) entry which is preliminary data.</text>
</comment>
<dbReference type="PANTHER" id="PTHR12791">
    <property type="entry name" value="GOLGI SNARE BET1-RELATED"/>
    <property type="match status" value="1"/>
</dbReference>
<accession>A0AAW0EP62</accession>
<keyword evidence="4" id="KW-0653">Protein transport</keyword>
<sequence length="140" mass="16025">MQTRSTLFRRREPGADDDAAPHLPSSSPHVPYQTRAAGPAAAAPVHTSASQEQENDALMQALLSDMRRAKKSFTRMGDEVREQNALLERLRLSFVNAQGTLRKTMRNLDQLGWGSFKHMWILALFVLVFFMFLYVMLRFR</sequence>
<evidence type="ECO:0000259" key="11">
    <source>
        <dbReference type="PROSITE" id="PS50192"/>
    </source>
</evidence>
<keyword evidence="2" id="KW-0813">Transport</keyword>
<evidence type="ECO:0000256" key="4">
    <source>
        <dbReference type="ARBA" id="ARBA00022927"/>
    </source>
</evidence>
<evidence type="ECO:0000256" key="3">
    <source>
        <dbReference type="ARBA" id="ARBA00022692"/>
    </source>
</evidence>
<evidence type="ECO:0000256" key="2">
    <source>
        <dbReference type="ARBA" id="ARBA00022448"/>
    </source>
</evidence>
<dbReference type="SUPFAM" id="SSF58038">
    <property type="entry name" value="SNARE fusion complex"/>
    <property type="match status" value="1"/>
</dbReference>
<keyword evidence="3 10" id="KW-0812">Transmembrane</keyword>
<dbReference type="Gene3D" id="1.20.5.110">
    <property type="match status" value="1"/>
</dbReference>
<keyword evidence="13" id="KW-1185">Reference proteome</keyword>
<dbReference type="CDD" id="cd15853">
    <property type="entry name" value="SNARE_Bet1"/>
    <property type="match status" value="1"/>
</dbReference>
<keyword evidence="5 10" id="KW-1133">Transmembrane helix</keyword>
<name>A0AAW0EP62_9TRYP</name>
<proteinExistence type="predicted"/>
<comment type="subcellular location">
    <subcellularLocation>
        <location evidence="8">Endomembrane system</location>
        <topology evidence="8">Single-pass type IV membrane protein</topology>
    </subcellularLocation>
    <subcellularLocation>
        <location evidence="1">Golgi apparatus membrane</location>
    </subcellularLocation>
</comment>
<evidence type="ECO:0000313" key="13">
    <source>
        <dbReference type="Proteomes" id="UP001430356"/>
    </source>
</evidence>
<gene>
    <name evidence="12" type="ORF">NESM_000478700</name>
</gene>
<dbReference type="InterPro" id="IPR039899">
    <property type="entry name" value="BET1_SNARE"/>
</dbReference>